<comment type="cofactor">
    <cofactor evidence="1">
        <name>Mg(2+)</name>
        <dbReference type="ChEBI" id="CHEBI:18420"/>
    </cofactor>
</comment>
<protein>
    <recommendedName>
        <fullName evidence="3">Alpha-D-phosphohexomutase alpha/beta/alpha domain-containing protein</fullName>
    </recommendedName>
</protein>
<dbReference type="GO" id="GO:0004615">
    <property type="term" value="F:phosphomannomutase activity"/>
    <property type="evidence" value="ECO:0007669"/>
    <property type="project" value="TreeGrafter"/>
</dbReference>
<organism evidence="4">
    <name type="scientific">Craspedostauros australis</name>
    <dbReference type="NCBI Taxonomy" id="1486917"/>
    <lineage>
        <taxon>Eukaryota</taxon>
        <taxon>Sar</taxon>
        <taxon>Stramenopiles</taxon>
        <taxon>Ochrophyta</taxon>
        <taxon>Bacillariophyta</taxon>
        <taxon>Bacillariophyceae</taxon>
        <taxon>Bacillariophycidae</taxon>
        <taxon>Naviculales</taxon>
        <taxon>Naviculaceae</taxon>
        <taxon>Craspedostauros</taxon>
    </lineage>
</organism>
<evidence type="ECO:0000256" key="1">
    <source>
        <dbReference type="ARBA" id="ARBA00001946"/>
    </source>
</evidence>
<proteinExistence type="predicted"/>
<gene>
    <name evidence="4" type="ORF">CAUS1442_LOCUS1213</name>
</gene>
<dbReference type="PANTHER" id="PTHR42946">
    <property type="entry name" value="PHOSPHOHEXOSE MUTASE"/>
    <property type="match status" value="1"/>
</dbReference>
<dbReference type="PANTHER" id="PTHR42946:SF1">
    <property type="entry name" value="PHOSPHOGLUCOMUTASE (ALPHA-D-GLUCOSE-1,6-BISPHOSPHATE-DEPENDENT)"/>
    <property type="match status" value="1"/>
</dbReference>
<dbReference type="Gene3D" id="3.40.120.10">
    <property type="entry name" value="Alpha-D-Glucose-1,6-Bisphosphate, subunit A, domain 3"/>
    <property type="match status" value="1"/>
</dbReference>
<evidence type="ECO:0000313" key="4">
    <source>
        <dbReference type="EMBL" id="CAD8329115.1"/>
    </source>
</evidence>
<dbReference type="AlphaFoldDB" id="A0A7R9WNF3"/>
<dbReference type="InterPro" id="IPR050060">
    <property type="entry name" value="Phosphoglucosamine_mutase"/>
</dbReference>
<evidence type="ECO:0000259" key="3">
    <source>
        <dbReference type="Pfam" id="PF02880"/>
    </source>
</evidence>
<dbReference type="InterPro" id="IPR016055">
    <property type="entry name" value="A-D-PHexomutase_a/b/a-I/II/III"/>
</dbReference>
<name>A0A7R9WNF3_9STRA</name>
<dbReference type="Pfam" id="PF02880">
    <property type="entry name" value="PGM_PMM_III"/>
    <property type="match status" value="1"/>
</dbReference>
<sequence>MLDTDADRCGLVVPRQRDADGQWKDYEVLNRNRLIALLAVIFADQSPGCAFVTDSVTSLGLATFLANLGIDHVRYLKGYANVIGKAKELTDTGSCNAEVAIETSGHCAMQENDYQDDGTYTAVKVLSYLVQQTRRSRADSDGSGMDKMEKPATSPLLEAIAGLQEMPEVSELRMKAVDGSNESTSATFEVLEAAVVEACGDARVGWTLDDENLEGVRVNTSDEGSFFMLRQSLHDPILCLQIEATDKTAAREAVVGPLVAIMKKLGVEANLNTDSLAQY</sequence>
<accession>A0A7R9WNF3</accession>
<dbReference type="GO" id="GO:0005975">
    <property type="term" value="P:carbohydrate metabolic process"/>
    <property type="evidence" value="ECO:0007669"/>
    <property type="project" value="InterPro"/>
</dbReference>
<keyword evidence="2" id="KW-0597">Phosphoprotein</keyword>
<dbReference type="SUPFAM" id="SSF53738">
    <property type="entry name" value="Phosphoglucomutase, first 3 domains"/>
    <property type="match status" value="1"/>
</dbReference>
<reference evidence="4" key="1">
    <citation type="submission" date="2021-01" db="EMBL/GenBank/DDBJ databases">
        <authorList>
            <person name="Corre E."/>
            <person name="Pelletier E."/>
            <person name="Niang G."/>
            <person name="Scheremetjew M."/>
            <person name="Finn R."/>
            <person name="Kale V."/>
            <person name="Holt S."/>
            <person name="Cochrane G."/>
            <person name="Meng A."/>
            <person name="Brown T."/>
            <person name="Cohen L."/>
        </authorList>
    </citation>
    <scope>NUCLEOTIDE SEQUENCE</scope>
    <source>
        <strain evidence="4">CCMP3328</strain>
    </source>
</reference>
<dbReference type="EMBL" id="HBEF01001919">
    <property type="protein sequence ID" value="CAD8329115.1"/>
    <property type="molecule type" value="Transcribed_RNA"/>
</dbReference>
<dbReference type="InterPro" id="IPR005846">
    <property type="entry name" value="A-D-PHexomutase_a/b/a-III"/>
</dbReference>
<evidence type="ECO:0000256" key="2">
    <source>
        <dbReference type="ARBA" id="ARBA00022553"/>
    </source>
</evidence>
<feature type="domain" description="Alpha-D-phosphohexomutase alpha/beta/alpha" evidence="3">
    <location>
        <begin position="31"/>
        <end position="134"/>
    </location>
</feature>